<evidence type="ECO:0000256" key="6">
    <source>
        <dbReference type="ARBA" id="ARBA00023180"/>
    </source>
</evidence>
<evidence type="ECO:0000313" key="8">
    <source>
        <dbReference type="EMBL" id="CAH1392268.1"/>
    </source>
</evidence>
<reference evidence="8" key="1">
    <citation type="submission" date="2022-01" db="EMBL/GenBank/DDBJ databases">
        <authorList>
            <person name="King R."/>
        </authorList>
    </citation>
    <scope>NUCLEOTIDE SEQUENCE</scope>
</reference>
<keyword evidence="5 7" id="KW-0378">Hydrolase</keyword>
<sequence length="478" mass="54169">MQERQVTARVSQPGTNVTSYSGYLTVNKTINSNLFFCISGYVSCNLLNPYPKILSTTSNGDVGNPLFLTPYIEGGKIQEGQEAAKVTLPGTNVTSYTGYLTVNKTFNSNLFFWYFPSEVDPKNAPVILWLQGGPGGSSLFGLFCENGPLSIDKNLTLSERQYYWSRLFNVIYIDNPVGTGFSFTENDAGYATDEVKVGKDLYSALLQFFQLFPDLQKNEFFVSGESYAGKYIPAIGYTIHNNNKVNKQKINLKGLAIGDGFTDPENMMVYSDYLYQLGLVDSNTRETLRQKEAKTVELIKQNQFEEAMGTWGGILFSINHNINVYNYLQSGSFDPLGDYSVYLQTDVVRKSIHVGSRIYNDGSKVQAYLSNDFMQSVKPWVEVLLEHYRVMFFSGQVDIIVAYPLTMNFLPKLNWTGSEYYRTAPRKEWKVDGELAGFYKKAKMLTEVLVRDAGHMVPQDQPKWAFDLISRFVYNKFE</sequence>
<dbReference type="PANTHER" id="PTHR11802:SF472">
    <property type="entry name" value="SERINE CARBOXYPEPTIDASE CPVL-RELATED"/>
    <property type="match status" value="1"/>
</dbReference>
<keyword evidence="3 7" id="KW-0645">Protease</keyword>
<keyword evidence="4" id="KW-0732">Signal</keyword>
<evidence type="ECO:0000256" key="2">
    <source>
        <dbReference type="ARBA" id="ARBA00022645"/>
    </source>
</evidence>
<gene>
    <name evidence="8" type="ORF">NEZAVI_LOCUS3122</name>
</gene>
<comment type="similarity">
    <text evidence="1 7">Belongs to the peptidase S10 family.</text>
</comment>
<evidence type="ECO:0000313" key="9">
    <source>
        <dbReference type="Proteomes" id="UP001152798"/>
    </source>
</evidence>
<dbReference type="EC" id="3.4.16.-" evidence="7"/>
<dbReference type="InterPro" id="IPR001563">
    <property type="entry name" value="Peptidase_S10"/>
</dbReference>
<dbReference type="SUPFAM" id="SSF53474">
    <property type="entry name" value="alpha/beta-Hydrolases"/>
    <property type="match status" value="1"/>
</dbReference>
<dbReference type="InterPro" id="IPR029058">
    <property type="entry name" value="AB_hydrolase_fold"/>
</dbReference>
<organism evidence="8 9">
    <name type="scientific">Nezara viridula</name>
    <name type="common">Southern green stink bug</name>
    <name type="synonym">Cimex viridulus</name>
    <dbReference type="NCBI Taxonomy" id="85310"/>
    <lineage>
        <taxon>Eukaryota</taxon>
        <taxon>Metazoa</taxon>
        <taxon>Ecdysozoa</taxon>
        <taxon>Arthropoda</taxon>
        <taxon>Hexapoda</taxon>
        <taxon>Insecta</taxon>
        <taxon>Pterygota</taxon>
        <taxon>Neoptera</taxon>
        <taxon>Paraneoptera</taxon>
        <taxon>Hemiptera</taxon>
        <taxon>Heteroptera</taxon>
        <taxon>Panheteroptera</taxon>
        <taxon>Pentatomomorpha</taxon>
        <taxon>Pentatomoidea</taxon>
        <taxon>Pentatomidae</taxon>
        <taxon>Pentatominae</taxon>
        <taxon>Nezara</taxon>
    </lineage>
</organism>
<evidence type="ECO:0000256" key="7">
    <source>
        <dbReference type="RuleBase" id="RU361156"/>
    </source>
</evidence>
<proteinExistence type="inferred from homology"/>
<dbReference type="Pfam" id="PF00450">
    <property type="entry name" value="Peptidase_S10"/>
    <property type="match status" value="1"/>
</dbReference>
<dbReference type="PRINTS" id="PR00724">
    <property type="entry name" value="CRBOXYPTASEC"/>
</dbReference>
<dbReference type="InterPro" id="IPR033124">
    <property type="entry name" value="Ser_caboxypep_his_AS"/>
</dbReference>
<evidence type="ECO:0000256" key="5">
    <source>
        <dbReference type="ARBA" id="ARBA00022801"/>
    </source>
</evidence>
<dbReference type="Gene3D" id="3.40.50.1820">
    <property type="entry name" value="alpha/beta hydrolase"/>
    <property type="match status" value="1"/>
</dbReference>
<dbReference type="PROSITE" id="PS00560">
    <property type="entry name" value="CARBOXYPEPT_SER_HIS"/>
    <property type="match status" value="1"/>
</dbReference>
<dbReference type="GO" id="GO:0006508">
    <property type="term" value="P:proteolysis"/>
    <property type="evidence" value="ECO:0007669"/>
    <property type="project" value="UniProtKB-KW"/>
</dbReference>
<dbReference type="EMBL" id="OV725077">
    <property type="protein sequence ID" value="CAH1392268.1"/>
    <property type="molecule type" value="Genomic_DNA"/>
</dbReference>
<protein>
    <recommendedName>
        <fullName evidence="7">Carboxypeptidase</fullName>
        <ecNumber evidence="7">3.4.16.-</ecNumber>
    </recommendedName>
</protein>
<dbReference type="Proteomes" id="UP001152798">
    <property type="component" value="Chromosome 1"/>
</dbReference>
<accession>A0A9P0E8Y0</accession>
<name>A0A9P0E8Y0_NEZVI</name>
<dbReference type="PANTHER" id="PTHR11802">
    <property type="entry name" value="SERINE PROTEASE FAMILY S10 SERINE CARBOXYPEPTIDASE"/>
    <property type="match status" value="1"/>
</dbReference>
<dbReference type="GO" id="GO:0004185">
    <property type="term" value="F:serine-type carboxypeptidase activity"/>
    <property type="evidence" value="ECO:0007669"/>
    <property type="project" value="UniProtKB-UniRule"/>
</dbReference>
<dbReference type="PROSITE" id="PS00131">
    <property type="entry name" value="CARBOXYPEPT_SER_SER"/>
    <property type="match status" value="1"/>
</dbReference>
<keyword evidence="2 7" id="KW-0121">Carboxypeptidase</keyword>
<keyword evidence="6" id="KW-0325">Glycoprotein</keyword>
<keyword evidence="9" id="KW-1185">Reference proteome</keyword>
<dbReference type="InterPro" id="IPR018202">
    <property type="entry name" value="Ser_caboxypep_ser_AS"/>
</dbReference>
<dbReference type="OrthoDB" id="443318at2759"/>
<evidence type="ECO:0000256" key="1">
    <source>
        <dbReference type="ARBA" id="ARBA00009431"/>
    </source>
</evidence>
<dbReference type="AlphaFoldDB" id="A0A9P0E8Y0"/>
<dbReference type="FunFam" id="3.40.50.1820:FF:000096">
    <property type="entry name" value="Carboxypeptidase vitellogenic-like"/>
    <property type="match status" value="1"/>
</dbReference>
<evidence type="ECO:0000256" key="3">
    <source>
        <dbReference type="ARBA" id="ARBA00022670"/>
    </source>
</evidence>
<evidence type="ECO:0000256" key="4">
    <source>
        <dbReference type="ARBA" id="ARBA00022729"/>
    </source>
</evidence>